<protein>
    <submittedName>
        <fullName evidence="5">Pyridoxal-phosphate dependent enzyme</fullName>
    </submittedName>
</protein>
<evidence type="ECO:0000313" key="6">
    <source>
        <dbReference type="Proteomes" id="UP000467124"/>
    </source>
</evidence>
<dbReference type="SUPFAM" id="SSF53686">
    <property type="entry name" value="Tryptophan synthase beta subunit-like PLP-dependent enzymes"/>
    <property type="match status" value="1"/>
</dbReference>
<feature type="compositionally biased region" description="Basic and acidic residues" evidence="3">
    <location>
        <begin position="423"/>
        <end position="435"/>
    </location>
</feature>
<evidence type="ECO:0000256" key="1">
    <source>
        <dbReference type="ARBA" id="ARBA00001933"/>
    </source>
</evidence>
<dbReference type="Gene3D" id="3.40.50.1100">
    <property type="match status" value="2"/>
</dbReference>
<dbReference type="AlphaFoldDB" id="A0A7K2IXZ0"/>
<dbReference type="GO" id="GO:1901605">
    <property type="term" value="P:alpha-amino acid metabolic process"/>
    <property type="evidence" value="ECO:0007669"/>
    <property type="project" value="UniProtKB-ARBA"/>
</dbReference>
<dbReference type="InterPro" id="IPR036052">
    <property type="entry name" value="TrpB-like_PALP_sf"/>
</dbReference>
<organism evidence="5 6">
    <name type="scientific">Nocardiopsis alba</name>
    <dbReference type="NCBI Taxonomy" id="53437"/>
    <lineage>
        <taxon>Bacteria</taxon>
        <taxon>Bacillati</taxon>
        <taxon>Actinomycetota</taxon>
        <taxon>Actinomycetes</taxon>
        <taxon>Streptosporangiales</taxon>
        <taxon>Nocardiopsidaceae</taxon>
        <taxon>Nocardiopsis</taxon>
    </lineage>
</organism>
<dbReference type="Proteomes" id="UP000467124">
    <property type="component" value="Unassembled WGS sequence"/>
</dbReference>
<comment type="caution">
    <text evidence="5">The sequence shown here is derived from an EMBL/GenBank/DDBJ whole genome shotgun (WGS) entry which is preliminary data.</text>
</comment>
<proteinExistence type="predicted"/>
<gene>
    <name evidence="5" type="ORF">GTW20_22020</name>
</gene>
<accession>A0A7K2IXZ0</accession>
<dbReference type="InterPro" id="IPR001926">
    <property type="entry name" value="TrpB-like_PALP"/>
</dbReference>
<evidence type="ECO:0000313" key="5">
    <source>
        <dbReference type="EMBL" id="MYR34858.1"/>
    </source>
</evidence>
<evidence type="ECO:0000256" key="3">
    <source>
        <dbReference type="SAM" id="MobiDB-lite"/>
    </source>
</evidence>
<feature type="region of interest" description="Disordered" evidence="3">
    <location>
        <begin position="390"/>
        <end position="435"/>
    </location>
</feature>
<name>A0A7K2IXZ0_9ACTN</name>
<dbReference type="Pfam" id="PF00291">
    <property type="entry name" value="PALP"/>
    <property type="match status" value="1"/>
</dbReference>
<evidence type="ECO:0000256" key="2">
    <source>
        <dbReference type="ARBA" id="ARBA00022898"/>
    </source>
</evidence>
<dbReference type="RefSeq" id="WP_161111749.1">
    <property type="nucleotide sequence ID" value="NZ_WWHY01000001.1"/>
</dbReference>
<reference evidence="5 6" key="1">
    <citation type="journal article" date="2019" name="Nat. Commun.">
        <title>The antimicrobial potential of Streptomyces from insect microbiomes.</title>
        <authorList>
            <person name="Chevrette M.G."/>
            <person name="Carlson C.M."/>
            <person name="Ortega H.E."/>
            <person name="Thomas C."/>
            <person name="Ananiev G.E."/>
            <person name="Barns K.J."/>
            <person name="Book A.J."/>
            <person name="Cagnazzo J."/>
            <person name="Carlos C."/>
            <person name="Flanigan W."/>
            <person name="Grubbs K.J."/>
            <person name="Horn H.A."/>
            <person name="Hoffmann F.M."/>
            <person name="Klassen J.L."/>
            <person name="Knack J.J."/>
            <person name="Lewin G.R."/>
            <person name="McDonald B.R."/>
            <person name="Muller L."/>
            <person name="Melo W.G.P."/>
            <person name="Pinto-Tomas A.A."/>
            <person name="Schmitz A."/>
            <person name="Wendt-Pienkowski E."/>
            <person name="Wildman S."/>
            <person name="Zhao M."/>
            <person name="Zhang F."/>
            <person name="Bugni T.S."/>
            <person name="Andes D.R."/>
            <person name="Pupo M.T."/>
            <person name="Currie C.R."/>
        </authorList>
    </citation>
    <scope>NUCLEOTIDE SEQUENCE [LARGE SCALE GENOMIC DNA]</scope>
    <source>
        <strain evidence="5 6">SID5840</strain>
    </source>
</reference>
<feature type="domain" description="Tryptophan synthase beta chain-like PALP" evidence="4">
    <location>
        <begin position="85"/>
        <end position="390"/>
    </location>
</feature>
<dbReference type="EMBL" id="WWHY01000001">
    <property type="protein sequence ID" value="MYR34858.1"/>
    <property type="molecule type" value="Genomic_DNA"/>
</dbReference>
<sequence length="435" mass="47073">MGFALLYEQLLADDPALDRPGGHVLACVLCGEKPDDELALRCGSCDGAIDAVHDMSRAHPVAGADPLESYFGLLPVRDRAHLTWLGEGDTPCFRSEGFGPLVGLSNLYLKNEAANPTLSTKDRIASVGLSRFSELGVKRFVMASTGNSSTAYARGVQAVGGMEMALFCGDRFLHRLNYPDHPSVRTYAVRGDFVSTGRVARRFADRTGALSEGGFFNLARREGLKLAYLEAFDQMPRRPEYVFQAVSSGMGLVGAYKGALEYRHLGRLEDLPRFVAVQQSSCAPMAHAFAEGSPVIADRHIVRDPGGPAEAILRGDPTRTYPYVRQVCLDSGGRITAADNDDVREIRALLLRTEGLNVCHAAATALAAAVRMRHEGTLDPDSTVLVNLTGADRTGRPAPTRYHRVDADWPDGPIDWDQDPDTEASKAKGDRTCAP</sequence>
<evidence type="ECO:0000259" key="4">
    <source>
        <dbReference type="Pfam" id="PF00291"/>
    </source>
</evidence>
<comment type="cofactor">
    <cofactor evidence="1">
        <name>pyridoxal 5'-phosphate</name>
        <dbReference type="ChEBI" id="CHEBI:597326"/>
    </cofactor>
</comment>
<keyword evidence="2" id="KW-0663">Pyridoxal phosphate</keyword>